<gene>
    <name evidence="2" type="ORF">HDA32_005112</name>
</gene>
<reference evidence="2 3" key="1">
    <citation type="submission" date="2020-07" db="EMBL/GenBank/DDBJ databases">
        <title>Sequencing the genomes of 1000 actinobacteria strains.</title>
        <authorList>
            <person name="Klenk H.-P."/>
        </authorList>
    </citation>
    <scope>NUCLEOTIDE SEQUENCE [LARGE SCALE GENOMIC DNA]</scope>
    <source>
        <strain evidence="2 3">CXB654</strain>
    </source>
</reference>
<feature type="region of interest" description="Disordered" evidence="1">
    <location>
        <begin position="180"/>
        <end position="307"/>
    </location>
</feature>
<sequence length="346" mass="34618">MVFTNRQRRGAPLRAVRRTATPALRRLLAVGGLAAAGWLLGGAGSALADELPFESPAAVSQVRDAAEDGIGAAQERDGATDSADSADNAAGDARASLRALPGSALPDSDGSDATLRRTAAGAVRETAGETGDVVSGTARTGREIGSYVDRSLGTEDATLTESVSQRISRPTGELRDGLKEAIRDDSGSGPLTGLTETGLDALGGADPGDGTRTGGPGPVGSDDSDDAAPRRDDAPPESSESEDSGEEPAEAGTASRSPADAYGALSTERADEPADDSGSGDAPWRGGSDSAGTVSPSSSPVPGPAAAGFLAHRADSLHLLVKRVALPGDPTLVVRDAADDPSFSPD</sequence>
<comment type="caution">
    <text evidence="2">The sequence shown here is derived from an EMBL/GenBank/DDBJ whole genome shotgun (WGS) entry which is preliminary data.</text>
</comment>
<proteinExistence type="predicted"/>
<evidence type="ECO:0000256" key="1">
    <source>
        <dbReference type="SAM" id="MobiDB-lite"/>
    </source>
</evidence>
<feature type="compositionally biased region" description="Acidic residues" evidence="1">
    <location>
        <begin position="239"/>
        <end position="249"/>
    </location>
</feature>
<dbReference type="Proteomes" id="UP000589036">
    <property type="component" value="Unassembled WGS sequence"/>
</dbReference>
<keyword evidence="3" id="KW-1185">Reference proteome</keyword>
<feature type="compositionally biased region" description="Low complexity" evidence="1">
    <location>
        <begin position="287"/>
        <end position="307"/>
    </location>
</feature>
<evidence type="ECO:0000313" key="3">
    <source>
        <dbReference type="Proteomes" id="UP000589036"/>
    </source>
</evidence>
<evidence type="ECO:0000313" key="2">
    <source>
        <dbReference type="EMBL" id="NYE49992.1"/>
    </source>
</evidence>
<organism evidence="2 3">
    <name type="scientific">Spinactinospora alkalitolerans</name>
    <dbReference type="NCBI Taxonomy" id="687207"/>
    <lineage>
        <taxon>Bacteria</taxon>
        <taxon>Bacillati</taxon>
        <taxon>Actinomycetota</taxon>
        <taxon>Actinomycetes</taxon>
        <taxon>Streptosporangiales</taxon>
        <taxon>Nocardiopsidaceae</taxon>
        <taxon>Spinactinospora</taxon>
    </lineage>
</organism>
<feature type="compositionally biased region" description="Low complexity" evidence="1">
    <location>
        <begin position="80"/>
        <end position="92"/>
    </location>
</feature>
<dbReference type="EMBL" id="JACCCC010000001">
    <property type="protein sequence ID" value="NYE49992.1"/>
    <property type="molecule type" value="Genomic_DNA"/>
</dbReference>
<dbReference type="AlphaFoldDB" id="A0A852U3E9"/>
<name>A0A852U3E9_9ACTN</name>
<feature type="compositionally biased region" description="Gly residues" evidence="1">
    <location>
        <begin position="205"/>
        <end position="218"/>
    </location>
</feature>
<accession>A0A852U3E9</accession>
<dbReference type="RefSeq" id="WP_179645555.1">
    <property type="nucleotide sequence ID" value="NZ_BAAAYY010000019.1"/>
</dbReference>
<protein>
    <submittedName>
        <fullName evidence="2">Uncharacterized protein</fullName>
    </submittedName>
</protein>
<feature type="region of interest" description="Disordered" evidence="1">
    <location>
        <begin position="62"/>
        <end position="92"/>
    </location>
</feature>